<reference evidence="1" key="2">
    <citation type="submission" date="2025-09" db="UniProtKB">
        <authorList>
            <consortium name="Ensembl"/>
        </authorList>
    </citation>
    <scope>IDENTIFICATION</scope>
</reference>
<dbReference type="Proteomes" id="UP000265000">
    <property type="component" value="Unplaced"/>
</dbReference>
<dbReference type="Ensembl" id="ENSFHET00000022895.1">
    <property type="protein sequence ID" value="ENSFHEP00000030930.1"/>
    <property type="gene ID" value="ENSFHEG00000016513.1"/>
</dbReference>
<organism evidence="1 2">
    <name type="scientific">Fundulus heteroclitus</name>
    <name type="common">Killifish</name>
    <name type="synonym">Mummichog</name>
    <dbReference type="NCBI Taxonomy" id="8078"/>
    <lineage>
        <taxon>Eukaryota</taxon>
        <taxon>Metazoa</taxon>
        <taxon>Chordata</taxon>
        <taxon>Craniata</taxon>
        <taxon>Vertebrata</taxon>
        <taxon>Euteleostomi</taxon>
        <taxon>Actinopterygii</taxon>
        <taxon>Neopterygii</taxon>
        <taxon>Teleostei</taxon>
        <taxon>Neoteleostei</taxon>
        <taxon>Acanthomorphata</taxon>
        <taxon>Ovalentaria</taxon>
        <taxon>Atherinomorphae</taxon>
        <taxon>Cyprinodontiformes</taxon>
        <taxon>Fundulidae</taxon>
        <taxon>Fundulus</taxon>
    </lineage>
</organism>
<keyword evidence="2" id="KW-1185">Reference proteome</keyword>
<dbReference type="AlphaFoldDB" id="A0A3Q2UJL5"/>
<proteinExistence type="predicted"/>
<evidence type="ECO:0000313" key="1">
    <source>
        <dbReference type="Ensembl" id="ENSFHEP00000030930.1"/>
    </source>
</evidence>
<evidence type="ECO:0000313" key="2">
    <source>
        <dbReference type="Proteomes" id="UP000265000"/>
    </source>
</evidence>
<protein>
    <submittedName>
        <fullName evidence="1">Uncharacterized protein</fullName>
    </submittedName>
</protein>
<reference evidence="1" key="1">
    <citation type="submission" date="2025-08" db="UniProtKB">
        <authorList>
            <consortium name="Ensembl"/>
        </authorList>
    </citation>
    <scope>IDENTIFICATION</scope>
</reference>
<sequence>MPPSGDASFRTCFLQDLLPSGDPSFRRCFLQDLPPSGDASFETCLLRDLPPSGDASFQTCLLQDLPLSGPASFRTSINLKFPSQALQTDPKHPIISGSLGLNVQLEFFKLEERHGRSSFIGEQTAAGERETQQITK</sequence>
<name>A0A3Q2UJL5_FUNHE</name>
<accession>A0A3Q2UJL5</accession>